<evidence type="ECO:0000313" key="2">
    <source>
        <dbReference type="Proteomes" id="UP000002669"/>
    </source>
</evidence>
<accession>E4USL6</accession>
<reference evidence="2" key="1">
    <citation type="journal article" date="2012" name="MBio">
        <title>Comparative genome analysis of Trichophyton rubrum and related dermatophytes reveals candidate genes involved in infection.</title>
        <authorList>
            <person name="Martinez D.A."/>
            <person name="Oliver B.G."/>
            <person name="Graeser Y."/>
            <person name="Goldberg J.M."/>
            <person name="Li W."/>
            <person name="Martinez-Rossi N.M."/>
            <person name="Monod M."/>
            <person name="Shelest E."/>
            <person name="Barton R.C."/>
            <person name="Birch E."/>
            <person name="Brakhage A.A."/>
            <person name="Chen Z."/>
            <person name="Gurr S.J."/>
            <person name="Heiman D."/>
            <person name="Heitman J."/>
            <person name="Kosti I."/>
            <person name="Rossi A."/>
            <person name="Saif S."/>
            <person name="Samalova M."/>
            <person name="Saunders C.W."/>
            <person name="Shea T."/>
            <person name="Summerbell R.C."/>
            <person name="Xu J."/>
            <person name="Young S."/>
            <person name="Zeng Q."/>
            <person name="Birren B.W."/>
            <person name="Cuomo C.A."/>
            <person name="White T.C."/>
        </authorList>
    </citation>
    <scope>NUCLEOTIDE SEQUENCE [LARGE SCALE GENOMIC DNA]</scope>
    <source>
        <strain evidence="2">ATCC MYA-4604 / CBS 118893</strain>
    </source>
</reference>
<dbReference type="RefSeq" id="XP_003174197.1">
    <property type="nucleotide sequence ID" value="XM_003174149.1"/>
</dbReference>
<dbReference type="InParanoid" id="E4USL6"/>
<dbReference type="VEuPathDB" id="FungiDB:MGYG_04374"/>
<dbReference type="Proteomes" id="UP000002669">
    <property type="component" value="Unassembled WGS sequence"/>
</dbReference>
<name>E4USL6_ARTGP</name>
<dbReference type="AlphaFoldDB" id="E4USL6"/>
<dbReference type="EMBL" id="DS989824">
    <property type="protein sequence ID" value="EFR01367.1"/>
    <property type="molecule type" value="Genomic_DNA"/>
</dbReference>
<keyword evidence="2" id="KW-1185">Reference proteome</keyword>
<dbReference type="HOGENOM" id="CLU_2305394_0_0_1"/>
<proteinExistence type="predicted"/>
<dbReference type="GeneID" id="10029486"/>
<sequence length="100" mass="10910">MAGKRQTTTGRHMARWADIQTDRWIDRQTYGEPDGDGRDDELAIVDEGSVPALAVSLGPITPLDRLFNADSRASCPWGGKYHFSGLVPARRGVDSRGPGE</sequence>
<gene>
    <name evidence="1" type="ORF">MGYG_04374</name>
</gene>
<protein>
    <submittedName>
        <fullName evidence="1">Uncharacterized protein</fullName>
    </submittedName>
</protein>
<evidence type="ECO:0000313" key="1">
    <source>
        <dbReference type="EMBL" id="EFR01367.1"/>
    </source>
</evidence>
<organism evidence="2">
    <name type="scientific">Arthroderma gypseum (strain ATCC MYA-4604 / CBS 118893)</name>
    <name type="common">Microsporum gypseum</name>
    <dbReference type="NCBI Taxonomy" id="535722"/>
    <lineage>
        <taxon>Eukaryota</taxon>
        <taxon>Fungi</taxon>
        <taxon>Dikarya</taxon>
        <taxon>Ascomycota</taxon>
        <taxon>Pezizomycotina</taxon>
        <taxon>Eurotiomycetes</taxon>
        <taxon>Eurotiomycetidae</taxon>
        <taxon>Onygenales</taxon>
        <taxon>Arthrodermataceae</taxon>
        <taxon>Nannizzia</taxon>
    </lineage>
</organism>